<evidence type="ECO:0000313" key="5">
    <source>
        <dbReference type="EMBL" id="PTA69511.1"/>
    </source>
</evidence>
<dbReference type="EMBL" id="PYSV01000001">
    <property type="protein sequence ID" value="PTA69511.1"/>
    <property type="molecule type" value="Genomic_DNA"/>
</dbReference>
<dbReference type="Proteomes" id="UP000240317">
    <property type="component" value="Unassembled WGS sequence"/>
</dbReference>
<proteinExistence type="inferred from homology"/>
<dbReference type="CDD" id="cd14750">
    <property type="entry name" value="PBP2_TMBP"/>
    <property type="match status" value="1"/>
</dbReference>
<evidence type="ECO:0000256" key="2">
    <source>
        <dbReference type="ARBA" id="ARBA00022448"/>
    </source>
</evidence>
<evidence type="ECO:0000256" key="1">
    <source>
        <dbReference type="ARBA" id="ARBA00008520"/>
    </source>
</evidence>
<evidence type="ECO:0000313" key="6">
    <source>
        <dbReference type="Proteomes" id="UP000240317"/>
    </source>
</evidence>
<feature type="signal peptide" evidence="4">
    <location>
        <begin position="1"/>
        <end position="22"/>
    </location>
</feature>
<keyword evidence="6" id="KW-1185">Reference proteome</keyword>
<keyword evidence="2" id="KW-0813">Transport</keyword>
<accession>A0A2T3WC83</accession>
<dbReference type="OrthoDB" id="9808332at2"/>
<feature type="chain" id="PRO_5015638078" evidence="4">
    <location>
        <begin position="23"/>
        <end position="419"/>
    </location>
</feature>
<sequence>MKKAVALISLSAAILASSQASAVTITLACGAVGQELELCKAGAARWAKKTGNTVKVFESPNLTNDRLGLYQQQLAAKSSDIDVYQLDVVWPGLLAQHFVDLRGKVPASEVNAHFKGIIDANTVNGKLVALPWFTDAGLLYYRTDLLKKYGFKAAPKTWTELALMAKKIQDGERKTNKAFSGFVWQGKNYEGLTCDAMEWLVSFGGGTIVDAKGNITINNAQAAKALDTAASWVKSISPAGVTTYDEEAARGIFQAGNAAFMRNWPYAWALGQGKDSKVAGKIGVAPLPSGGARNAATLGGWQLGVSSYSKNQAAAISLVRYLAGPEEQKIRAIQGAYNPTIQSLYKDKDILAKNPFFGSLYSVFTSAVARPSGPTGAKYNQVSQAFSTAVSDVLNGKMKGQQAVAKLATDLARIKGRGW</sequence>
<name>A0A2T3WC83_9DEIO</name>
<reference evidence="5 6" key="1">
    <citation type="submission" date="2018-03" db="EMBL/GenBank/DDBJ databases">
        <title>Draft genome of Deinococcus sp. OD32.</title>
        <authorList>
            <person name="Wang X.-P."/>
            <person name="Du Z.-J."/>
        </authorList>
    </citation>
    <scope>NUCLEOTIDE SEQUENCE [LARGE SCALE GENOMIC DNA]</scope>
    <source>
        <strain evidence="5 6">OD32</strain>
    </source>
</reference>
<dbReference type="RefSeq" id="WP_107136104.1">
    <property type="nucleotide sequence ID" value="NZ_PYSV01000001.1"/>
</dbReference>
<dbReference type="InterPro" id="IPR006059">
    <property type="entry name" value="SBP"/>
</dbReference>
<dbReference type="PANTHER" id="PTHR43649:SF34">
    <property type="entry name" value="ABC TRANSPORTER PERIPLASMIC-BINDING PROTEIN YCJN-RELATED"/>
    <property type="match status" value="1"/>
</dbReference>
<dbReference type="PROSITE" id="PS51257">
    <property type="entry name" value="PROKAR_LIPOPROTEIN"/>
    <property type="match status" value="1"/>
</dbReference>
<evidence type="ECO:0000256" key="3">
    <source>
        <dbReference type="ARBA" id="ARBA00022729"/>
    </source>
</evidence>
<dbReference type="Gene3D" id="3.40.190.10">
    <property type="entry name" value="Periplasmic binding protein-like II"/>
    <property type="match status" value="2"/>
</dbReference>
<dbReference type="SUPFAM" id="SSF53850">
    <property type="entry name" value="Periplasmic binding protein-like II"/>
    <property type="match status" value="1"/>
</dbReference>
<evidence type="ECO:0000256" key="4">
    <source>
        <dbReference type="SAM" id="SignalP"/>
    </source>
</evidence>
<dbReference type="PANTHER" id="PTHR43649">
    <property type="entry name" value="ARABINOSE-BINDING PROTEIN-RELATED"/>
    <property type="match status" value="1"/>
</dbReference>
<dbReference type="InterPro" id="IPR050490">
    <property type="entry name" value="Bact_solute-bd_prot1"/>
</dbReference>
<organism evidence="5 6">
    <name type="scientific">Deinococcus arcticus</name>
    <dbReference type="NCBI Taxonomy" id="2136176"/>
    <lineage>
        <taxon>Bacteria</taxon>
        <taxon>Thermotogati</taxon>
        <taxon>Deinococcota</taxon>
        <taxon>Deinococci</taxon>
        <taxon>Deinococcales</taxon>
        <taxon>Deinococcaceae</taxon>
        <taxon>Deinococcus</taxon>
    </lineage>
</organism>
<gene>
    <name evidence="5" type="ORF">C8263_00275</name>
</gene>
<comment type="similarity">
    <text evidence="1">Belongs to the bacterial solute-binding protein 1 family.</text>
</comment>
<protein>
    <submittedName>
        <fullName evidence="5">ABC transporter substrate-binding protein</fullName>
    </submittedName>
</protein>
<comment type="caution">
    <text evidence="5">The sequence shown here is derived from an EMBL/GenBank/DDBJ whole genome shotgun (WGS) entry which is preliminary data.</text>
</comment>
<dbReference type="Pfam" id="PF01547">
    <property type="entry name" value="SBP_bac_1"/>
    <property type="match status" value="1"/>
</dbReference>
<keyword evidence="3 4" id="KW-0732">Signal</keyword>
<dbReference type="AlphaFoldDB" id="A0A2T3WC83"/>